<dbReference type="InterPro" id="IPR039697">
    <property type="entry name" value="Alcohol_dehydrogenase_Fe"/>
</dbReference>
<feature type="domain" description="Fe-containing alcohol dehydrogenase-like C-terminal" evidence="1">
    <location>
        <begin position="1"/>
        <end position="133"/>
    </location>
</feature>
<evidence type="ECO:0000313" key="2">
    <source>
        <dbReference type="EMBL" id="MPN63131.1"/>
    </source>
</evidence>
<dbReference type="InterPro" id="IPR056798">
    <property type="entry name" value="ADH_Fe_C"/>
</dbReference>
<dbReference type="GO" id="GO:0004022">
    <property type="term" value="F:alcohol dehydrogenase (NAD+) activity"/>
    <property type="evidence" value="ECO:0007669"/>
    <property type="project" value="TreeGrafter"/>
</dbReference>
<organism evidence="2">
    <name type="scientific">bioreactor metagenome</name>
    <dbReference type="NCBI Taxonomy" id="1076179"/>
    <lineage>
        <taxon>unclassified sequences</taxon>
        <taxon>metagenomes</taxon>
        <taxon>ecological metagenomes</taxon>
    </lineage>
</organism>
<gene>
    <name evidence="2" type="primary">fucO_8</name>
    <name evidence="2" type="ORF">SDC9_210885</name>
</gene>
<dbReference type="Pfam" id="PF25137">
    <property type="entry name" value="ADH_Fe_C"/>
    <property type="match status" value="1"/>
</dbReference>
<dbReference type="PANTHER" id="PTHR11496:SF102">
    <property type="entry name" value="ALCOHOL DEHYDROGENASE 4"/>
    <property type="match status" value="1"/>
</dbReference>
<dbReference type="SUPFAM" id="SSF56796">
    <property type="entry name" value="Dehydroquinate synthase-like"/>
    <property type="match status" value="1"/>
</dbReference>
<keyword evidence="2" id="KW-0560">Oxidoreductase</keyword>
<proteinExistence type="predicted"/>
<sequence length="134" mass="14460">MAAFAFNNAGLGLVHAMSHQLGGFYNAIHGSVNAILLPQVLEFNAPAIPEHRIVSICRAMHLKAANKAQGIDLIAKSLIDLNHELGIPSHLGEMGLKSDDIEALSRNALKDITSLTNPRKATLEDIITLYKTLL</sequence>
<name>A0A645JHN7_9ZZZZ</name>
<evidence type="ECO:0000259" key="1">
    <source>
        <dbReference type="Pfam" id="PF25137"/>
    </source>
</evidence>
<comment type="caution">
    <text evidence="2">The sequence shown here is derived from an EMBL/GenBank/DDBJ whole genome shotgun (WGS) entry which is preliminary data.</text>
</comment>
<accession>A0A645JHN7</accession>
<dbReference type="AlphaFoldDB" id="A0A645JHN7"/>
<dbReference type="EC" id="1.1.1.77" evidence="2"/>
<dbReference type="EMBL" id="VSSQ01142114">
    <property type="protein sequence ID" value="MPN63131.1"/>
    <property type="molecule type" value="Genomic_DNA"/>
</dbReference>
<reference evidence="2" key="1">
    <citation type="submission" date="2019-08" db="EMBL/GenBank/DDBJ databases">
        <authorList>
            <person name="Kucharzyk K."/>
            <person name="Murdoch R.W."/>
            <person name="Higgins S."/>
            <person name="Loffler F."/>
        </authorList>
    </citation>
    <scope>NUCLEOTIDE SEQUENCE</scope>
</reference>
<dbReference type="GO" id="GO:0008912">
    <property type="term" value="F:lactaldehyde reductase activity"/>
    <property type="evidence" value="ECO:0007669"/>
    <property type="project" value="UniProtKB-EC"/>
</dbReference>
<protein>
    <submittedName>
        <fullName evidence="2">Lactaldehyde reductase</fullName>
        <ecNumber evidence="2">1.1.1.77</ecNumber>
    </submittedName>
</protein>
<dbReference type="PANTHER" id="PTHR11496">
    <property type="entry name" value="ALCOHOL DEHYDROGENASE"/>
    <property type="match status" value="1"/>
</dbReference>
<dbReference type="Gene3D" id="1.20.1090.10">
    <property type="entry name" value="Dehydroquinate synthase-like - alpha domain"/>
    <property type="match status" value="1"/>
</dbReference>